<sequence length="130" mass="14366">MRTADDFKKDLRLIISNSSQSGIEFFDTAAAASLRVGLLHQDTGTLLHGFAVDLPWKCLQPLFGENDQTNYLTNGTKNHGKKYRTCCVIAVVAQVEQSSNVTPYGCVRALVAALRSCYSLLSNYTNIYIK</sequence>
<dbReference type="Proteomes" id="UP000823775">
    <property type="component" value="Unassembled WGS sequence"/>
</dbReference>
<evidence type="ECO:0000313" key="1">
    <source>
        <dbReference type="EMBL" id="MCE2056081.1"/>
    </source>
</evidence>
<gene>
    <name evidence="1" type="ORF">HAX54_044020</name>
</gene>
<comment type="caution">
    <text evidence="1">The sequence shown here is derived from an EMBL/GenBank/DDBJ whole genome shotgun (WGS) entry which is preliminary data.</text>
</comment>
<protein>
    <submittedName>
        <fullName evidence="1">Uncharacterized protein</fullName>
    </submittedName>
</protein>
<name>A0ABS8W391_DATST</name>
<reference evidence="1 2" key="1">
    <citation type="journal article" date="2021" name="BMC Genomics">
        <title>Datura genome reveals duplications of psychoactive alkaloid biosynthetic genes and high mutation rate following tissue culture.</title>
        <authorList>
            <person name="Rajewski A."/>
            <person name="Carter-House D."/>
            <person name="Stajich J."/>
            <person name="Litt A."/>
        </authorList>
    </citation>
    <scope>NUCLEOTIDE SEQUENCE [LARGE SCALE GENOMIC DNA]</scope>
    <source>
        <strain evidence="1">AR-01</strain>
    </source>
</reference>
<keyword evidence="2" id="KW-1185">Reference proteome</keyword>
<dbReference type="EMBL" id="JACEIK010006667">
    <property type="protein sequence ID" value="MCE2056081.1"/>
    <property type="molecule type" value="Genomic_DNA"/>
</dbReference>
<proteinExistence type="predicted"/>
<evidence type="ECO:0000313" key="2">
    <source>
        <dbReference type="Proteomes" id="UP000823775"/>
    </source>
</evidence>
<organism evidence="1 2">
    <name type="scientific">Datura stramonium</name>
    <name type="common">Jimsonweed</name>
    <name type="synonym">Common thornapple</name>
    <dbReference type="NCBI Taxonomy" id="4076"/>
    <lineage>
        <taxon>Eukaryota</taxon>
        <taxon>Viridiplantae</taxon>
        <taxon>Streptophyta</taxon>
        <taxon>Embryophyta</taxon>
        <taxon>Tracheophyta</taxon>
        <taxon>Spermatophyta</taxon>
        <taxon>Magnoliopsida</taxon>
        <taxon>eudicotyledons</taxon>
        <taxon>Gunneridae</taxon>
        <taxon>Pentapetalae</taxon>
        <taxon>asterids</taxon>
        <taxon>lamiids</taxon>
        <taxon>Solanales</taxon>
        <taxon>Solanaceae</taxon>
        <taxon>Solanoideae</taxon>
        <taxon>Datureae</taxon>
        <taxon>Datura</taxon>
    </lineage>
</organism>
<accession>A0ABS8W391</accession>